<keyword evidence="3" id="KW-1185">Reference proteome</keyword>
<proteinExistence type="predicted"/>
<name>A0A183TKX4_SCHSO</name>
<dbReference type="EMBL" id="UYSU01042005">
    <property type="protein sequence ID" value="VDM03508.1"/>
    <property type="molecule type" value="Genomic_DNA"/>
</dbReference>
<reference evidence="2 3" key="2">
    <citation type="submission" date="2018-11" db="EMBL/GenBank/DDBJ databases">
        <authorList>
            <consortium name="Pathogen Informatics"/>
        </authorList>
    </citation>
    <scope>NUCLEOTIDE SEQUENCE [LARGE SCALE GENOMIC DNA]</scope>
    <source>
        <strain evidence="2 3">NST_G2</strain>
    </source>
</reference>
<evidence type="ECO:0000313" key="4">
    <source>
        <dbReference type="WBParaSite" id="SSLN_0001777101-mRNA-1"/>
    </source>
</evidence>
<dbReference type="AlphaFoldDB" id="A0A183TKX4"/>
<gene>
    <name evidence="2" type="ORF">SSLN_LOCUS17122</name>
</gene>
<reference evidence="4" key="1">
    <citation type="submission" date="2016-06" db="UniProtKB">
        <authorList>
            <consortium name="WormBaseParasite"/>
        </authorList>
    </citation>
    <scope>IDENTIFICATION</scope>
</reference>
<organism evidence="4">
    <name type="scientific">Schistocephalus solidus</name>
    <name type="common">Tapeworm</name>
    <dbReference type="NCBI Taxonomy" id="70667"/>
    <lineage>
        <taxon>Eukaryota</taxon>
        <taxon>Metazoa</taxon>
        <taxon>Spiralia</taxon>
        <taxon>Lophotrochozoa</taxon>
        <taxon>Platyhelminthes</taxon>
        <taxon>Cestoda</taxon>
        <taxon>Eucestoda</taxon>
        <taxon>Diphyllobothriidea</taxon>
        <taxon>Diphyllobothriidae</taxon>
        <taxon>Schistocephalus</taxon>
    </lineage>
</organism>
<evidence type="ECO:0000313" key="3">
    <source>
        <dbReference type="Proteomes" id="UP000275846"/>
    </source>
</evidence>
<feature type="region of interest" description="Disordered" evidence="1">
    <location>
        <begin position="33"/>
        <end position="53"/>
    </location>
</feature>
<dbReference type="Proteomes" id="UP000275846">
    <property type="component" value="Unassembled WGS sequence"/>
</dbReference>
<accession>A0A183TKX4</accession>
<dbReference type="WBParaSite" id="SSLN_0001777101-mRNA-1">
    <property type="protein sequence ID" value="SSLN_0001777101-mRNA-1"/>
    <property type="gene ID" value="SSLN_0001777101"/>
</dbReference>
<evidence type="ECO:0000256" key="1">
    <source>
        <dbReference type="SAM" id="MobiDB-lite"/>
    </source>
</evidence>
<sequence length="138" mass="15587">MGRTRTTGQRQRNVQATAAVELFSGDRACRDVRRQGMTNDVHPPTNQERTRRLDISELCARESREASSAPESMPAPVRLRAFHYLPFTGTPKQRVTSHWPALARLLQKEGYERVRGQPVGGLDSVLPSLWRRSPVPGR</sequence>
<protein>
    <submittedName>
        <fullName evidence="4">DUF3362 domain-containing protein</fullName>
    </submittedName>
</protein>
<evidence type="ECO:0000313" key="2">
    <source>
        <dbReference type="EMBL" id="VDM03508.1"/>
    </source>
</evidence>